<dbReference type="CDD" id="cd17933">
    <property type="entry name" value="DEXSc_RecD-like"/>
    <property type="match status" value="1"/>
</dbReference>
<dbReference type="GO" id="GO:0006310">
    <property type="term" value="P:DNA recombination"/>
    <property type="evidence" value="ECO:0007669"/>
    <property type="project" value="InterPro"/>
</dbReference>
<dbReference type="InterPro" id="IPR027785">
    <property type="entry name" value="UvrD-like_helicase_C"/>
</dbReference>
<dbReference type="Proteomes" id="UP000660047">
    <property type="component" value="Unassembled WGS sequence"/>
</dbReference>
<dbReference type="EC" id="5.6.2.3" evidence="3"/>
<evidence type="ECO:0000256" key="2">
    <source>
        <dbReference type="ARBA" id="ARBA00022840"/>
    </source>
</evidence>
<dbReference type="InterPro" id="IPR029493">
    <property type="entry name" value="RecD2-like_HHH"/>
</dbReference>
<evidence type="ECO:0000256" key="3">
    <source>
        <dbReference type="HAMAP-Rule" id="MF_01488"/>
    </source>
</evidence>
<dbReference type="GO" id="GO:0043139">
    <property type="term" value="F:5'-3' DNA helicase activity"/>
    <property type="evidence" value="ECO:0007669"/>
    <property type="project" value="UniProtKB-UniRule"/>
</dbReference>
<dbReference type="Pfam" id="PF18335">
    <property type="entry name" value="SH3_13"/>
    <property type="match status" value="1"/>
</dbReference>
<protein>
    <recommendedName>
        <fullName evidence="3">ATP-dependent RecD2 DNA helicase</fullName>
        <ecNumber evidence="3">5.6.2.3</ecNumber>
    </recommendedName>
    <alternativeName>
        <fullName evidence="3">DNA 5'-3' helicase subunit RecD2</fullName>
    </alternativeName>
</protein>
<dbReference type="PANTHER" id="PTHR43788">
    <property type="entry name" value="DNA2/NAM7 HELICASE FAMILY MEMBER"/>
    <property type="match status" value="1"/>
</dbReference>
<dbReference type="SUPFAM" id="SSF52540">
    <property type="entry name" value="P-loop containing nucleoside triphosphate hydrolases"/>
    <property type="match status" value="2"/>
</dbReference>
<dbReference type="InterPro" id="IPR010994">
    <property type="entry name" value="RuvA_2-like"/>
</dbReference>
<organism evidence="5 6">
    <name type="scientific">Coprococcus eutactus</name>
    <dbReference type="NCBI Taxonomy" id="33043"/>
    <lineage>
        <taxon>Bacteria</taxon>
        <taxon>Bacillati</taxon>
        <taxon>Bacillota</taxon>
        <taxon>Clostridia</taxon>
        <taxon>Lachnospirales</taxon>
        <taxon>Lachnospiraceae</taxon>
        <taxon>Coprococcus</taxon>
    </lineage>
</organism>
<dbReference type="SUPFAM" id="SSF47781">
    <property type="entry name" value="RuvA domain 2-like"/>
    <property type="match status" value="1"/>
</dbReference>
<dbReference type="AlphaFoldDB" id="A0AAI9NYV6"/>
<evidence type="ECO:0000256" key="1">
    <source>
        <dbReference type="ARBA" id="ARBA00022741"/>
    </source>
</evidence>
<dbReference type="Gene3D" id="2.30.30.940">
    <property type="match status" value="1"/>
</dbReference>
<accession>A0AAI9NYV6</accession>
<dbReference type="GO" id="GO:0016787">
    <property type="term" value="F:hydrolase activity"/>
    <property type="evidence" value="ECO:0007669"/>
    <property type="project" value="UniProtKB-KW"/>
</dbReference>
<dbReference type="GO" id="GO:0005524">
    <property type="term" value="F:ATP binding"/>
    <property type="evidence" value="ECO:0007669"/>
    <property type="project" value="UniProtKB-UniRule"/>
</dbReference>
<dbReference type="SMART" id="SM00382">
    <property type="entry name" value="AAA"/>
    <property type="match status" value="1"/>
</dbReference>
<dbReference type="Pfam" id="PF14490">
    <property type="entry name" value="HHH_RecD2"/>
    <property type="match status" value="1"/>
</dbReference>
<dbReference type="Gene3D" id="1.10.10.2220">
    <property type="match status" value="1"/>
</dbReference>
<dbReference type="InterPro" id="IPR055446">
    <property type="entry name" value="RecD2_N_OB"/>
</dbReference>
<dbReference type="InterPro" id="IPR027417">
    <property type="entry name" value="P-loop_NTPase"/>
</dbReference>
<keyword evidence="3" id="KW-0238">DNA-binding</keyword>
<dbReference type="CDD" id="cd18809">
    <property type="entry name" value="SF1_C_RecD"/>
    <property type="match status" value="1"/>
</dbReference>
<dbReference type="NCBIfam" id="TIGR01448">
    <property type="entry name" value="recD_rel"/>
    <property type="match status" value="1"/>
</dbReference>
<keyword evidence="2 3" id="KW-0067">ATP-binding</keyword>
<comment type="function">
    <text evidence="3">DNA-dependent ATPase and ATP-dependent 5'-3' DNA helicase. Has no activity on blunt DNA or DNA with 3'-overhangs, requires at least 10 bases of 5'-ssDNA for helicase activity.</text>
</comment>
<keyword evidence="3 5" id="KW-0347">Helicase</keyword>
<evidence type="ECO:0000313" key="5">
    <source>
        <dbReference type="EMBL" id="GFO94651.1"/>
    </source>
</evidence>
<comment type="caution">
    <text evidence="5">The sequence shown here is derived from an EMBL/GenBank/DDBJ whole genome shotgun (WGS) entry which is preliminary data.</text>
</comment>
<dbReference type="Pfam" id="PF13538">
    <property type="entry name" value="UvrD_C_2"/>
    <property type="match status" value="1"/>
</dbReference>
<gene>
    <name evidence="3 5" type="primary">recD2</name>
    <name evidence="5" type="ORF">COEU31_16970</name>
</gene>
<feature type="binding site" evidence="3">
    <location>
        <begin position="381"/>
        <end position="385"/>
    </location>
    <ligand>
        <name>ATP</name>
        <dbReference type="ChEBI" id="CHEBI:30616"/>
    </ligand>
</feature>
<dbReference type="Pfam" id="PF23139">
    <property type="entry name" value="OB_YrrC"/>
    <property type="match status" value="1"/>
</dbReference>
<dbReference type="GO" id="GO:0009338">
    <property type="term" value="C:exodeoxyribonuclease V complex"/>
    <property type="evidence" value="ECO:0007669"/>
    <property type="project" value="TreeGrafter"/>
</dbReference>
<comment type="similarity">
    <text evidence="3">Belongs to the RecD family. RecD2 subfamily.</text>
</comment>
<dbReference type="EMBL" id="BLYL01000009">
    <property type="protein sequence ID" value="GFO94651.1"/>
    <property type="molecule type" value="Genomic_DNA"/>
</dbReference>
<dbReference type="PANTHER" id="PTHR43788:SF6">
    <property type="entry name" value="DNA HELICASE B"/>
    <property type="match status" value="1"/>
</dbReference>
<name>A0AAI9NYV6_9FIRM</name>
<dbReference type="GO" id="GO:0017116">
    <property type="term" value="F:single-stranded DNA helicase activity"/>
    <property type="evidence" value="ECO:0007669"/>
    <property type="project" value="TreeGrafter"/>
</dbReference>
<reference evidence="5" key="1">
    <citation type="submission" date="2020-06" db="EMBL/GenBank/DDBJ databases">
        <title>Characterization of fructooligosaccharide metabolism and fructooligosaccharide-degrading enzymes in human commensal butyrate producers.</title>
        <authorList>
            <person name="Tanno H."/>
            <person name="Fujii T."/>
            <person name="Hirano K."/>
            <person name="Maeno S."/>
            <person name="Tonozuka T."/>
            <person name="Sakamoto M."/>
            <person name="Ohkuma M."/>
            <person name="Tochio T."/>
            <person name="Endo A."/>
        </authorList>
    </citation>
    <scope>NUCLEOTIDE SEQUENCE</scope>
    <source>
        <strain evidence="5">JCM 31265</strain>
    </source>
</reference>
<comment type="catalytic activity">
    <reaction evidence="3">
        <text>ATP + H2O = ADP + phosphate + H(+)</text>
        <dbReference type="Rhea" id="RHEA:13065"/>
        <dbReference type="ChEBI" id="CHEBI:15377"/>
        <dbReference type="ChEBI" id="CHEBI:15378"/>
        <dbReference type="ChEBI" id="CHEBI:30616"/>
        <dbReference type="ChEBI" id="CHEBI:43474"/>
        <dbReference type="ChEBI" id="CHEBI:456216"/>
        <dbReference type="EC" id="5.6.2.3"/>
    </reaction>
</comment>
<dbReference type="InterPro" id="IPR006345">
    <property type="entry name" value="RecD2"/>
</dbReference>
<proteinExistence type="inferred from homology"/>
<feature type="domain" description="AAA+ ATPase" evidence="4">
    <location>
        <begin position="370"/>
        <end position="558"/>
    </location>
</feature>
<keyword evidence="1 3" id="KW-0547">Nucleotide-binding</keyword>
<dbReference type="Gene3D" id="3.40.50.300">
    <property type="entry name" value="P-loop containing nucleotide triphosphate hydrolases"/>
    <property type="match status" value="2"/>
</dbReference>
<keyword evidence="3" id="KW-0378">Hydrolase</keyword>
<dbReference type="InterPro" id="IPR041451">
    <property type="entry name" value="RecD2_SH13"/>
</dbReference>
<dbReference type="GO" id="GO:0003677">
    <property type="term" value="F:DNA binding"/>
    <property type="evidence" value="ECO:0007669"/>
    <property type="project" value="UniProtKB-UniRule"/>
</dbReference>
<dbReference type="HAMAP" id="MF_01488">
    <property type="entry name" value="RecD2"/>
    <property type="match status" value="1"/>
</dbReference>
<keyword evidence="3" id="KW-0413">Isomerase</keyword>
<dbReference type="RefSeq" id="WP_055146199.1">
    <property type="nucleotide sequence ID" value="NZ_BLYL01000009.1"/>
</dbReference>
<sequence>MVREGYVEKVIYKNEDNGYAVFAVEGEDGEDIFVGNLHGVAEGIYVSAEGDYVEHPTYDLQFKFTSCEIKMPDDVLSIEKYLGSGIIKGVGEALAKRIVKKFRMDSLRIIEEEPERLAEIRGISERKARDIAVSYNEKKEMQDALMFLTGLNIPVNLAVKIYNEYGDEVYDIVRTNPYKIAEDITGVGFRTADEIADRLGIGRDSDFRVRAAIMYALSGANGLGHMYIPQKMLVDKTYSLLMNEYMPYDPELEMSICNQILELSVAGKIIIKELKDDPDSGELPDVSLDDPVADIDMDLLDTESESNVTNAVYAAPNYYMELNSARLLCELNIDFSKAKLKIDKVVETVEKSENMKLADAQRLAIRNAVDHGVAVITGGPGTGKTTIINVLIKIYESFRMKIVLAAPTGRAAKRITEATGYGAQTIHRMLELTGGVEGEETSAYTFMRNESNPLEADVIIIDEMSMVDSSIFYSLLKAVAPGTRLVLVGDSDQLPSVGPGNVLKDIIASGVFSVSVLDRIYRQGEDSDIIGNAHRIKDGEHVEIKNKSRDFFFVPRNGYNEIVAELKVLLTKQLPSYFGVDKSDIQVLTPMRKYDMGVENLNKQLQDVLNPEGHGKPEHDRGDVVFRQGDKVMQVKNNYKQEWKILDPSGRFAKEEGVGVFNGDIGFVKAVDDYEQRIVVEFDDGRQTEYPYNQLEELEHAFAITIHKSQGSEYPVVVIPLLRCPPKLLNRNLLYTAVTRARRSVVIVGNIGLVNTMIDNEDEQKRYTSFALRLREMERR</sequence>
<evidence type="ECO:0000259" key="4">
    <source>
        <dbReference type="SMART" id="SM00382"/>
    </source>
</evidence>
<dbReference type="InterPro" id="IPR050534">
    <property type="entry name" value="Coronavir_polyprotein_1ab"/>
</dbReference>
<dbReference type="Pfam" id="PF14520">
    <property type="entry name" value="HHH_5"/>
    <property type="match status" value="1"/>
</dbReference>
<dbReference type="Gene3D" id="1.10.150.20">
    <property type="entry name" value="5' to 3' exonuclease, C-terminal subdomain"/>
    <property type="match status" value="1"/>
</dbReference>
<dbReference type="Pfam" id="PF13245">
    <property type="entry name" value="AAA_19"/>
    <property type="match status" value="1"/>
</dbReference>
<dbReference type="InterPro" id="IPR003593">
    <property type="entry name" value="AAA+_ATPase"/>
</dbReference>
<evidence type="ECO:0000313" key="6">
    <source>
        <dbReference type="Proteomes" id="UP000660047"/>
    </source>
</evidence>